<sequence length="137" mass="14601">MVIAGVYLKANLARIVTLAGDRSSHLIVASRFNKLELAKNPTQDEVEVFVQAIKAFCAENSIDGIVVNRRATAGQGAGGAGTFIIEGVLLATSPAPLKFVHKATITATDRREQQFKAQRPGTVDLGTAYDLAYEGLN</sequence>
<dbReference type="AlphaFoldDB" id="A0A2N4TSR1"/>
<organism evidence="1 2">
    <name type="scientific">Ralstonia pickettii</name>
    <name type="common">Burkholderia pickettii</name>
    <dbReference type="NCBI Taxonomy" id="329"/>
    <lineage>
        <taxon>Bacteria</taxon>
        <taxon>Pseudomonadati</taxon>
        <taxon>Pseudomonadota</taxon>
        <taxon>Betaproteobacteria</taxon>
        <taxon>Burkholderiales</taxon>
        <taxon>Burkholderiaceae</taxon>
        <taxon>Ralstonia</taxon>
    </lineage>
</organism>
<dbReference type="OrthoDB" id="6892585at2"/>
<comment type="caution">
    <text evidence="1">The sequence shown here is derived from an EMBL/GenBank/DDBJ whole genome shotgun (WGS) entry which is preliminary data.</text>
</comment>
<gene>
    <name evidence="1" type="ORF">C0Q88_12420</name>
</gene>
<dbReference type="Pfam" id="PF11215">
    <property type="entry name" value="DUF3010"/>
    <property type="match status" value="1"/>
</dbReference>
<protein>
    <submittedName>
        <fullName evidence="1">DUF3010 domain-containing protein</fullName>
    </submittedName>
</protein>
<proteinExistence type="predicted"/>
<reference evidence="1 2" key="1">
    <citation type="submission" date="2017-12" db="EMBL/GenBank/DDBJ databases">
        <title>Draft genome sequence of Ralstonia pickettii 52.</title>
        <authorList>
            <person name="Zheng B."/>
        </authorList>
    </citation>
    <scope>NUCLEOTIDE SEQUENCE [LARGE SCALE GENOMIC DNA]</scope>
    <source>
        <strain evidence="1 2">52</strain>
    </source>
</reference>
<dbReference type="Proteomes" id="UP000234456">
    <property type="component" value="Unassembled WGS sequence"/>
</dbReference>
<dbReference type="EMBL" id="PKQE01000002">
    <property type="protein sequence ID" value="PLC42737.1"/>
    <property type="molecule type" value="Genomic_DNA"/>
</dbReference>
<evidence type="ECO:0000313" key="2">
    <source>
        <dbReference type="Proteomes" id="UP000234456"/>
    </source>
</evidence>
<dbReference type="RefSeq" id="WP_102065795.1">
    <property type="nucleotide sequence ID" value="NZ_PKQE01000002.1"/>
</dbReference>
<name>A0A2N4TSR1_RALPI</name>
<dbReference type="InterPro" id="IPR021378">
    <property type="entry name" value="DUF3010"/>
</dbReference>
<accession>A0A2N4TSR1</accession>
<evidence type="ECO:0000313" key="1">
    <source>
        <dbReference type="EMBL" id="PLC42737.1"/>
    </source>
</evidence>